<evidence type="ECO:0000313" key="5">
    <source>
        <dbReference type="RefSeq" id="XP_065648243.1"/>
    </source>
</evidence>
<dbReference type="PANTHER" id="PTHR48027">
    <property type="entry name" value="HETEROGENEOUS NUCLEAR RIBONUCLEOPROTEIN 87F-RELATED"/>
    <property type="match status" value="1"/>
</dbReference>
<keyword evidence="1 2" id="KW-0694">RNA-binding</keyword>
<evidence type="ECO:0000256" key="2">
    <source>
        <dbReference type="PROSITE-ProRule" id="PRU00176"/>
    </source>
</evidence>
<name>A0ABM4BGV9_HYDVU</name>
<accession>A0ABM4BGV9</accession>
<evidence type="ECO:0000256" key="1">
    <source>
        <dbReference type="ARBA" id="ARBA00022884"/>
    </source>
</evidence>
<dbReference type="RefSeq" id="XP_065648243.1">
    <property type="nucleotide sequence ID" value="XM_065792171.1"/>
</dbReference>
<dbReference type="InterPro" id="IPR012677">
    <property type="entry name" value="Nucleotide-bd_a/b_plait_sf"/>
</dbReference>
<dbReference type="SMART" id="SM00360">
    <property type="entry name" value="RRM"/>
    <property type="match status" value="1"/>
</dbReference>
<proteinExistence type="predicted"/>
<organism evidence="4 5">
    <name type="scientific">Hydra vulgaris</name>
    <name type="common">Hydra</name>
    <name type="synonym">Hydra attenuata</name>
    <dbReference type="NCBI Taxonomy" id="6087"/>
    <lineage>
        <taxon>Eukaryota</taxon>
        <taxon>Metazoa</taxon>
        <taxon>Cnidaria</taxon>
        <taxon>Hydrozoa</taxon>
        <taxon>Hydroidolina</taxon>
        <taxon>Anthoathecata</taxon>
        <taxon>Aplanulata</taxon>
        <taxon>Hydridae</taxon>
        <taxon>Hydra</taxon>
    </lineage>
</organism>
<keyword evidence="4" id="KW-1185">Reference proteome</keyword>
<dbReference type="GeneID" id="124808504"/>
<reference evidence="5" key="1">
    <citation type="submission" date="2025-08" db="UniProtKB">
        <authorList>
            <consortium name="RefSeq"/>
        </authorList>
    </citation>
    <scope>IDENTIFICATION</scope>
</reference>
<protein>
    <submittedName>
        <fullName evidence="5">DAZ protein 1-like isoform X2</fullName>
    </submittedName>
</protein>
<dbReference type="PROSITE" id="PS50102">
    <property type="entry name" value="RRM"/>
    <property type="match status" value="1"/>
</dbReference>
<feature type="domain" description="RRM" evidence="3">
    <location>
        <begin position="33"/>
        <end position="110"/>
    </location>
</feature>
<evidence type="ECO:0000259" key="3">
    <source>
        <dbReference type="PROSITE" id="PS50102"/>
    </source>
</evidence>
<dbReference type="InterPro" id="IPR000504">
    <property type="entry name" value="RRM_dom"/>
</dbReference>
<dbReference type="SUPFAM" id="SSF54928">
    <property type="entry name" value="RNA-binding domain, RBD"/>
    <property type="match status" value="1"/>
</dbReference>
<dbReference type="Pfam" id="PF00076">
    <property type="entry name" value="RRM_1"/>
    <property type="match status" value="1"/>
</dbReference>
<sequence length="268" mass="30227">MECREMKRVSYESASYPELFCIIASENNEEVRNKCFLGGVPATVTEKVLEDIFSRFGRVKDVRIVTDRITAECKGYGFVTFDESDNIENLLAMKNIEVNGKKIRVRKANRRSSTQFDDVSSSTGIKNEKVLVDNQMLCISTSNEKQPILKVVSTMPLPNHLFTSSTVPSAPGFHSGQGLPGSLLFNNLSDSKEQPTFHIMQHFSNEALVQPTYVVTSQQMPYFFQQRPSVFSTFDTHLSSGYYTALGIPQLSMIMPSKNLHVFPHYNK</sequence>
<dbReference type="InterPro" id="IPR052462">
    <property type="entry name" value="SLIRP/GR-RBP-like"/>
</dbReference>
<dbReference type="InterPro" id="IPR035979">
    <property type="entry name" value="RBD_domain_sf"/>
</dbReference>
<evidence type="ECO:0000313" key="4">
    <source>
        <dbReference type="Proteomes" id="UP001652625"/>
    </source>
</evidence>
<dbReference type="Gene3D" id="3.30.70.330">
    <property type="match status" value="1"/>
</dbReference>
<gene>
    <name evidence="5" type="primary">LOC124808504</name>
</gene>
<dbReference type="Proteomes" id="UP001652625">
    <property type="component" value="Chromosome 03"/>
</dbReference>